<name>A0A7J9BC71_GOSGO</name>
<reference evidence="1 2" key="1">
    <citation type="journal article" date="2019" name="Genome Biol. Evol.">
        <title>Insights into the evolution of the New World diploid cottons (Gossypium, subgenus Houzingenia) based on genome sequencing.</title>
        <authorList>
            <person name="Grover C.E."/>
            <person name="Arick M.A. 2nd"/>
            <person name="Thrash A."/>
            <person name="Conover J.L."/>
            <person name="Sanders W.S."/>
            <person name="Peterson D.G."/>
            <person name="Frelichowski J.E."/>
            <person name="Scheffler J.A."/>
            <person name="Scheffler B.E."/>
            <person name="Wendel J.F."/>
        </authorList>
    </citation>
    <scope>NUCLEOTIDE SEQUENCE [LARGE SCALE GENOMIC DNA]</scope>
    <source>
        <strain evidence="1">5</strain>
        <tissue evidence="1">Leaf</tissue>
    </source>
</reference>
<protein>
    <submittedName>
        <fullName evidence="1">Uncharacterized protein</fullName>
    </submittedName>
</protein>
<comment type="caution">
    <text evidence="1">The sequence shown here is derived from an EMBL/GenBank/DDBJ whole genome shotgun (WGS) entry which is preliminary data.</text>
</comment>
<dbReference type="EMBL" id="JABEZY010000002">
    <property type="protein sequence ID" value="MBA0733941.1"/>
    <property type="molecule type" value="Genomic_DNA"/>
</dbReference>
<gene>
    <name evidence="1" type="ORF">Gogos_017903</name>
</gene>
<evidence type="ECO:0000313" key="1">
    <source>
        <dbReference type="EMBL" id="MBA0733941.1"/>
    </source>
</evidence>
<organism evidence="1 2">
    <name type="scientific">Gossypium gossypioides</name>
    <name type="common">Mexican cotton</name>
    <name type="synonym">Selera gossypioides</name>
    <dbReference type="NCBI Taxonomy" id="34282"/>
    <lineage>
        <taxon>Eukaryota</taxon>
        <taxon>Viridiplantae</taxon>
        <taxon>Streptophyta</taxon>
        <taxon>Embryophyta</taxon>
        <taxon>Tracheophyta</taxon>
        <taxon>Spermatophyta</taxon>
        <taxon>Magnoliopsida</taxon>
        <taxon>eudicotyledons</taxon>
        <taxon>Gunneridae</taxon>
        <taxon>Pentapetalae</taxon>
        <taxon>rosids</taxon>
        <taxon>malvids</taxon>
        <taxon>Malvales</taxon>
        <taxon>Malvaceae</taxon>
        <taxon>Malvoideae</taxon>
        <taxon>Gossypium</taxon>
    </lineage>
</organism>
<sequence length="63" mass="7201">VSYGDFAIDFNPIQLNNNLGRSTKKVRWWPTDLPDLENPIVDKNGVKVDGLKGEKMSWKDKLV</sequence>
<dbReference type="Proteomes" id="UP000593579">
    <property type="component" value="Unassembled WGS sequence"/>
</dbReference>
<proteinExistence type="predicted"/>
<evidence type="ECO:0000313" key="2">
    <source>
        <dbReference type="Proteomes" id="UP000593579"/>
    </source>
</evidence>
<dbReference type="AlphaFoldDB" id="A0A7J9BC71"/>
<keyword evidence="2" id="KW-1185">Reference proteome</keyword>
<feature type="non-terminal residue" evidence="1">
    <location>
        <position position="1"/>
    </location>
</feature>
<accession>A0A7J9BC71</accession>